<dbReference type="InterPro" id="IPR050778">
    <property type="entry name" value="Cueball_EGF_LRP_Nidogen"/>
</dbReference>
<dbReference type="PaxDb" id="121845-A0A1S3DR44"/>
<evidence type="ECO:0000313" key="5">
    <source>
        <dbReference type="RefSeq" id="XP_008486530.1"/>
    </source>
</evidence>
<gene>
    <name evidence="5" type="primary">LOC103523248</name>
</gene>
<keyword evidence="2" id="KW-0677">Repeat</keyword>
<organism evidence="4 5">
    <name type="scientific">Diaphorina citri</name>
    <name type="common">Asian citrus psyllid</name>
    <dbReference type="NCBI Taxonomy" id="121845"/>
    <lineage>
        <taxon>Eukaryota</taxon>
        <taxon>Metazoa</taxon>
        <taxon>Ecdysozoa</taxon>
        <taxon>Arthropoda</taxon>
        <taxon>Hexapoda</taxon>
        <taxon>Insecta</taxon>
        <taxon>Pterygota</taxon>
        <taxon>Neoptera</taxon>
        <taxon>Paraneoptera</taxon>
        <taxon>Hemiptera</taxon>
        <taxon>Sternorrhyncha</taxon>
        <taxon>Psylloidea</taxon>
        <taxon>Psyllidae</taxon>
        <taxon>Diaphorininae</taxon>
        <taxon>Diaphorina</taxon>
    </lineage>
</organism>
<dbReference type="PANTHER" id="PTHR46513">
    <property type="entry name" value="VITELLOGENIN RECEPTOR-LIKE PROTEIN-RELATED-RELATED"/>
    <property type="match status" value="1"/>
</dbReference>
<name>A0A1S3DR44_DIACI</name>
<accession>A0A1S3DR44</accession>
<dbReference type="GO" id="GO:0005886">
    <property type="term" value="C:plasma membrane"/>
    <property type="evidence" value="ECO:0007669"/>
    <property type="project" value="TreeGrafter"/>
</dbReference>
<evidence type="ECO:0000256" key="1">
    <source>
        <dbReference type="ARBA" id="ARBA00022536"/>
    </source>
</evidence>
<dbReference type="Gene3D" id="2.120.10.30">
    <property type="entry name" value="TolB, C-terminal domain"/>
    <property type="match status" value="1"/>
</dbReference>
<evidence type="ECO:0000256" key="2">
    <source>
        <dbReference type="ARBA" id="ARBA00022737"/>
    </source>
</evidence>
<dbReference type="OMA" id="RTCQPEQ"/>
<feature type="non-terminal residue" evidence="5">
    <location>
        <position position="80"/>
    </location>
</feature>
<dbReference type="RefSeq" id="XP_008486530.1">
    <property type="nucleotide sequence ID" value="XM_008488308.2"/>
</dbReference>
<evidence type="ECO:0000256" key="3">
    <source>
        <dbReference type="PROSITE-ProRule" id="PRU00461"/>
    </source>
</evidence>
<dbReference type="GeneID" id="103523248"/>
<dbReference type="InterPro" id="IPR011042">
    <property type="entry name" value="6-blade_b-propeller_TolB-like"/>
</dbReference>
<keyword evidence="1" id="KW-0245">EGF-like domain</keyword>
<evidence type="ECO:0000313" key="4">
    <source>
        <dbReference type="Proteomes" id="UP000079169"/>
    </source>
</evidence>
<proteinExistence type="predicted"/>
<dbReference type="GO" id="GO:0017147">
    <property type="term" value="F:Wnt-protein binding"/>
    <property type="evidence" value="ECO:0007669"/>
    <property type="project" value="TreeGrafter"/>
</dbReference>
<dbReference type="PANTHER" id="PTHR46513:SF37">
    <property type="entry name" value="LDL RECEPTOR RELATED PROTEIN 1-RELATED"/>
    <property type="match status" value="1"/>
</dbReference>
<dbReference type="Proteomes" id="UP000079169">
    <property type="component" value="Unplaced"/>
</dbReference>
<sequence>MDHTLYWVDSKLNTIESVRHDGRNRQTILSGSDKLQHPISLDVFENNIYWLARDTGSLYKQDKFGRGVPVLISKDLVNPS</sequence>
<dbReference type="AlphaFoldDB" id="A0A1S3DR44"/>
<dbReference type="GO" id="GO:0060070">
    <property type="term" value="P:canonical Wnt signaling pathway"/>
    <property type="evidence" value="ECO:0007669"/>
    <property type="project" value="TreeGrafter"/>
</dbReference>
<dbReference type="SUPFAM" id="SSF63825">
    <property type="entry name" value="YWTD domain"/>
    <property type="match status" value="1"/>
</dbReference>
<dbReference type="PROSITE" id="PS51120">
    <property type="entry name" value="LDLRB"/>
    <property type="match status" value="1"/>
</dbReference>
<keyword evidence="4" id="KW-1185">Reference proteome</keyword>
<dbReference type="KEGG" id="dci:103523248"/>
<dbReference type="Pfam" id="PF00058">
    <property type="entry name" value="Ldl_recept_b"/>
    <property type="match status" value="1"/>
</dbReference>
<protein>
    <submittedName>
        <fullName evidence="5">Low-density lipoprotein receptor-related protein 2-like</fullName>
    </submittedName>
</protein>
<dbReference type="STRING" id="121845.A0A1S3DR44"/>
<feature type="repeat" description="LDL-receptor class B" evidence="3">
    <location>
        <begin position="3"/>
        <end position="47"/>
    </location>
</feature>
<reference evidence="5" key="1">
    <citation type="submission" date="2025-08" db="UniProtKB">
        <authorList>
            <consortium name="RefSeq"/>
        </authorList>
    </citation>
    <scope>IDENTIFICATION</scope>
</reference>
<dbReference type="InterPro" id="IPR000033">
    <property type="entry name" value="LDLR_classB_rpt"/>
</dbReference>
<dbReference type="GO" id="GO:0042813">
    <property type="term" value="F:Wnt receptor activity"/>
    <property type="evidence" value="ECO:0007669"/>
    <property type="project" value="TreeGrafter"/>
</dbReference>